<dbReference type="GO" id="GO:0005975">
    <property type="term" value="P:carbohydrate metabolic process"/>
    <property type="evidence" value="ECO:0007669"/>
    <property type="project" value="TreeGrafter"/>
</dbReference>
<evidence type="ECO:0000256" key="2">
    <source>
        <dbReference type="SAM" id="SignalP"/>
    </source>
</evidence>
<evidence type="ECO:0000313" key="5">
    <source>
        <dbReference type="Proteomes" id="UP000248688"/>
    </source>
</evidence>
<name>A0A2Z4IPZ1_9BACT</name>
<keyword evidence="1" id="KW-0378">Hydrolase</keyword>
<dbReference type="InterPro" id="IPR008979">
    <property type="entry name" value="Galactose-bd-like_sf"/>
</dbReference>
<protein>
    <submittedName>
        <fullName evidence="4">9-O-acetylesterase</fullName>
    </submittedName>
</protein>
<sequence length="653" mass="73336">MKKVFYRIHSCLLIAMAFMACTEKPSGLMLSRLFSDHMVLQREQPVPIWGKAFPGTSIEVSINGKAERTVAGSDSTWMVSFPAQEKGGPFEMKLVGDSTIVLKDIYFGDVWICSGQSNMEWPVEKAKNAAEELAQASFEHIKLLDIPHQMAGKPIKSLPDSLLWKACNAENIKDFSAVGYFFGRELHEELDVPIGLISTNWGGTNVEAWTSKKTLSKFQVFKDSLEHLEEMDFEKMKENAQHAISVWKQSMDSLDLGRQFNWSSPTVSWEKTQTVMLPNVLEHMGLQNSDGVFWFKKVFHLSKEWSRKDGMVHLGRIDEEDITFINGKKIGATKGNIEKRAYPASGSLLKAGLNTLIVRVKDTGWTGGFKGVPEHLYLDFGENKISLSGEWEMNIGTRGLPVSPKNIHPNNFPSTLYNGMVYPLIPFAIKGAIWYQGESNAGRAYAYRELFPAMIEDWRAHWGQGDFPFYFVQLANYRAEQKKPSESTWAELRESQMTALEIPRTGMAVAIDLGEADNIHPKNKQEVGRRLALQALSGAYHYDVLSAGPTYTKQEVLGDRIRIYFSNTGDGVTSGNNSNALAGFTIADEDHRFYEAKALVESDSTVLISSQYVANPKAVRYGWADNPGELNLYNSVDLPANPFRTDKWRLSTE</sequence>
<feature type="domain" description="Sialate O-acetylesterase" evidence="3">
    <location>
        <begin position="428"/>
        <end position="535"/>
    </location>
</feature>
<dbReference type="InterPro" id="IPR005181">
    <property type="entry name" value="SASA"/>
</dbReference>
<organism evidence="4 5">
    <name type="scientific">Echinicola strongylocentroti</name>
    <dbReference type="NCBI Taxonomy" id="1795355"/>
    <lineage>
        <taxon>Bacteria</taxon>
        <taxon>Pseudomonadati</taxon>
        <taxon>Bacteroidota</taxon>
        <taxon>Cytophagia</taxon>
        <taxon>Cytophagales</taxon>
        <taxon>Cyclobacteriaceae</taxon>
        <taxon>Echinicola</taxon>
    </lineage>
</organism>
<dbReference type="SUPFAM" id="SSF52266">
    <property type="entry name" value="SGNH hydrolase"/>
    <property type="match status" value="1"/>
</dbReference>
<dbReference type="PANTHER" id="PTHR22901:SF0">
    <property type="entry name" value="SIALATE O-ACETYLESTERASE"/>
    <property type="match status" value="1"/>
</dbReference>
<dbReference type="AlphaFoldDB" id="A0A2Z4IPZ1"/>
<dbReference type="SUPFAM" id="SSF49785">
    <property type="entry name" value="Galactose-binding domain-like"/>
    <property type="match status" value="1"/>
</dbReference>
<dbReference type="GO" id="GO:0001681">
    <property type="term" value="F:sialate O-acetylesterase activity"/>
    <property type="evidence" value="ECO:0007669"/>
    <property type="project" value="InterPro"/>
</dbReference>
<feature type="domain" description="Sialate O-acetylesterase" evidence="3">
    <location>
        <begin position="109"/>
        <end position="215"/>
    </location>
</feature>
<evidence type="ECO:0000259" key="3">
    <source>
        <dbReference type="Pfam" id="PF03629"/>
    </source>
</evidence>
<dbReference type="OrthoDB" id="9816001at2"/>
<dbReference type="Gene3D" id="3.40.50.1110">
    <property type="entry name" value="SGNH hydrolase"/>
    <property type="match status" value="2"/>
</dbReference>
<gene>
    <name evidence="4" type="ORF">DN752_23485</name>
</gene>
<dbReference type="PROSITE" id="PS51257">
    <property type="entry name" value="PROKAR_LIPOPROTEIN"/>
    <property type="match status" value="1"/>
</dbReference>
<dbReference type="KEGG" id="est:DN752_23485"/>
<feature type="signal peptide" evidence="2">
    <location>
        <begin position="1"/>
        <end position="20"/>
    </location>
</feature>
<accession>A0A2Z4IPZ1</accession>
<proteinExistence type="predicted"/>
<dbReference type="Proteomes" id="UP000248688">
    <property type="component" value="Chromosome"/>
</dbReference>
<keyword evidence="2" id="KW-0732">Signal</keyword>
<dbReference type="PANTHER" id="PTHR22901">
    <property type="entry name" value="SIALATE O-ACETYLESTERASE"/>
    <property type="match status" value="1"/>
</dbReference>
<evidence type="ECO:0000256" key="1">
    <source>
        <dbReference type="ARBA" id="ARBA00022801"/>
    </source>
</evidence>
<dbReference type="InterPro" id="IPR036514">
    <property type="entry name" value="SGNH_hydro_sf"/>
</dbReference>
<evidence type="ECO:0000313" key="4">
    <source>
        <dbReference type="EMBL" id="AWW32864.1"/>
    </source>
</evidence>
<keyword evidence="5" id="KW-1185">Reference proteome</keyword>
<dbReference type="EMBL" id="CP030041">
    <property type="protein sequence ID" value="AWW32864.1"/>
    <property type="molecule type" value="Genomic_DNA"/>
</dbReference>
<feature type="chain" id="PRO_5016280574" evidence="2">
    <location>
        <begin position="21"/>
        <end position="653"/>
    </location>
</feature>
<dbReference type="Pfam" id="PF03629">
    <property type="entry name" value="SASA"/>
    <property type="match status" value="2"/>
</dbReference>
<reference evidence="4 5" key="1">
    <citation type="submission" date="2018-06" db="EMBL/GenBank/DDBJ databases">
        <title>Echinicola strongylocentroti sp. nov., isolated from a sea urchin Strongylocentrotus intermedius.</title>
        <authorList>
            <person name="Bae S.S."/>
        </authorList>
    </citation>
    <scope>NUCLEOTIDE SEQUENCE [LARGE SCALE GENOMIC DNA]</scope>
    <source>
        <strain evidence="4 5">MEBiC08714</strain>
    </source>
</reference>
<dbReference type="InterPro" id="IPR039329">
    <property type="entry name" value="SIAE"/>
</dbReference>
<dbReference type="Gene3D" id="2.60.120.260">
    <property type="entry name" value="Galactose-binding domain-like"/>
    <property type="match status" value="1"/>
</dbReference>